<dbReference type="OrthoDB" id="3902221at2759"/>
<gene>
    <name evidence="1" type="ORF">K432DRAFT_394014</name>
</gene>
<proteinExistence type="predicted"/>
<dbReference type="AlphaFoldDB" id="A0A8E2JEA1"/>
<sequence length="215" mass="23985">MSKTTAIPSQHPNATLPQTGPENIGVVYVLITLVKSHISHERAHNRRLHLPCVFLGRRWVAAHDLQQMRYPKGGLFTPITNGCYIETQHNGLRLDAWKIINGRASRFMVVTRLKVVSTMIATTHLHLSRIRRGLSTVTNLFLGTFSTLLDPTAGLDMEMVDANSAESGDLSHWLLTEHLPARITSAHDNPVSSAMLFHANNPELTGRVTILWFLV</sequence>
<protein>
    <submittedName>
        <fullName evidence="1">Uncharacterized protein</fullName>
    </submittedName>
</protein>
<dbReference type="Proteomes" id="UP000250266">
    <property type="component" value="Unassembled WGS sequence"/>
</dbReference>
<name>A0A8E2JEA1_9PEZI</name>
<keyword evidence="2" id="KW-1185">Reference proteome</keyword>
<evidence type="ECO:0000313" key="1">
    <source>
        <dbReference type="EMBL" id="OCK79293.1"/>
    </source>
</evidence>
<organism evidence="1 2">
    <name type="scientific">Lepidopterella palustris CBS 459.81</name>
    <dbReference type="NCBI Taxonomy" id="1314670"/>
    <lineage>
        <taxon>Eukaryota</taxon>
        <taxon>Fungi</taxon>
        <taxon>Dikarya</taxon>
        <taxon>Ascomycota</taxon>
        <taxon>Pezizomycotina</taxon>
        <taxon>Dothideomycetes</taxon>
        <taxon>Pleosporomycetidae</taxon>
        <taxon>Mytilinidiales</taxon>
        <taxon>Argynnaceae</taxon>
        <taxon>Lepidopterella</taxon>
    </lineage>
</organism>
<reference evidence="1 2" key="1">
    <citation type="journal article" date="2016" name="Nat. Commun.">
        <title>Ectomycorrhizal ecology is imprinted in the genome of the dominant symbiotic fungus Cenococcum geophilum.</title>
        <authorList>
            <consortium name="DOE Joint Genome Institute"/>
            <person name="Peter M."/>
            <person name="Kohler A."/>
            <person name="Ohm R.A."/>
            <person name="Kuo A."/>
            <person name="Krutzmann J."/>
            <person name="Morin E."/>
            <person name="Arend M."/>
            <person name="Barry K.W."/>
            <person name="Binder M."/>
            <person name="Choi C."/>
            <person name="Clum A."/>
            <person name="Copeland A."/>
            <person name="Grisel N."/>
            <person name="Haridas S."/>
            <person name="Kipfer T."/>
            <person name="LaButti K."/>
            <person name="Lindquist E."/>
            <person name="Lipzen A."/>
            <person name="Maire R."/>
            <person name="Meier B."/>
            <person name="Mihaltcheva S."/>
            <person name="Molinier V."/>
            <person name="Murat C."/>
            <person name="Poggeler S."/>
            <person name="Quandt C.A."/>
            <person name="Sperisen C."/>
            <person name="Tritt A."/>
            <person name="Tisserant E."/>
            <person name="Crous P.W."/>
            <person name="Henrissat B."/>
            <person name="Nehls U."/>
            <person name="Egli S."/>
            <person name="Spatafora J.W."/>
            <person name="Grigoriev I.V."/>
            <person name="Martin F.M."/>
        </authorList>
    </citation>
    <scope>NUCLEOTIDE SEQUENCE [LARGE SCALE GENOMIC DNA]</scope>
    <source>
        <strain evidence="1 2">CBS 459.81</strain>
    </source>
</reference>
<evidence type="ECO:0000313" key="2">
    <source>
        <dbReference type="Proteomes" id="UP000250266"/>
    </source>
</evidence>
<dbReference type="EMBL" id="KV745012">
    <property type="protein sequence ID" value="OCK79293.1"/>
    <property type="molecule type" value="Genomic_DNA"/>
</dbReference>
<accession>A0A8E2JEA1</accession>